<dbReference type="SUPFAM" id="SSF101887">
    <property type="entry name" value="Apyrase"/>
    <property type="match status" value="1"/>
</dbReference>
<dbReference type="EMBL" id="JAHQIW010005442">
    <property type="protein sequence ID" value="KAJ1366011.1"/>
    <property type="molecule type" value="Genomic_DNA"/>
</dbReference>
<dbReference type="GO" id="GO:0030166">
    <property type="term" value="P:proteoglycan biosynthetic process"/>
    <property type="evidence" value="ECO:0007669"/>
    <property type="project" value="TreeGrafter"/>
</dbReference>
<feature type="binding site" evidence="1">
    <location>
        <position position="180"/>
    </location>
    <ligand>
        <name>Ca(2+)</name>
        <dbReference type="ChEBI" id="CHEBI:29108"/>
    </ligand>
</feature>
<accession>A0AAD5QY68</accession>
<dbReference type="Pfam" id="PF06079">
    <property type="entry name" value="Apyrase"/>
    <property type="match status" value="1"/>
</dbReference>
<gene>
    <name evidence="3" type="ORF">KIN20_026521</name>
</gene>
<proteinExistence type="predicted"/>
<dbReference type="InterPro" id="IPR036258">
    <property type="entry name" value="Apyrase_sf"/>
</dbReference>
<name>A0AAD5QY68_PARTN</name>
<feature type="binding site" evidence="1">
    <location>
        <position position="369"/>
    </location>
    <ligand>
        <name>Ca(2+)</name>
        <dbReference type="ChEBI" id="CHEBI:29108"/>
    </ligand>
</feature>
<evidence type="ECO:0000313" key="4">
    <source>
        <dbReference type="Proteomes" id="UP001196413"/>
    </source>
</evidence>
<keyword evidence="1" id="KW-0479">Metal-binding</keyword>
<dbReference type="GO" id="GO:0045134">
    <property type="term" value="F:UDP phosphatase activity"/>
    <property type="evidence" value="ECO:0007669"/>
    <property type="project" value="TreeGrafter"/>
</dbReference>
<feature type="binding site" evidence="1">
    <location>
        <position position="313"/>
    </location>
    <ligand>
        <name>Ca(2+)</name>
        <dbReference type="ChEBI" id="CHEBI:29108"/>
    </ligand>
</feature>
<dbReference type="Gene3D" id="2.120.10.100">
    <property type="entry name" value="Apyrase"/>
    <property type="match status" value="1"/>
</dbReference>
<comment type="caution">
    <text evidence="3">The sequence shown here is derived from an EMBL/GenBank/DDBJ whole genome shotgun (WGS) entry which is preliminary data.</text>
</comment>
<keyword evidence="1" id="KW-0106">Calcium</keyword>
<keyword evidence="4" id="KW-1185">Reference proteome</keyword>
<feature type="binding site" evidence="1">
    <location>
        <position position="251"/>
    </location>
    <ligand>
        <name>Ca(2+)</name>
        <dbReference type="ChEBI" id="CHEBI:29108"/>
    </ligand>
</feature>
<dbReference type="GO" id="GO:0005509">
    <property type="term" value="F:calcium ion binding"/>
    <property type="evidence" value="ECO:0007669"/>
    <property type="project" value="InterPro"/>
</dbReference>
<reference evidence="3" key="1">
    <citation type="submission" date="2021-06" db="EMBL/GenBank/DDBJ databases">
        <title>Parelaphostrongylus tenuis whole genome reference sequence.</title>
        <authorList>
            <person name="Garwood T.J."/>
            <person name="Larsen P.A."/>
            <person name="Fountain-Jones N.M."/>
            <person name="Garbe J.R."/>
            <person name="Macchietto M.G."/>
            <person name="Kania S.A."/>
            <person name="Gerhold R.W."/>
            <person name="Richards J.E."/>
            <person name="Wolf T.M."/>
        </authorList>
    </citation>
    <scope>NUCLEOTIDE SEQUENCE</scope>
    <source>
        <strain evidence="3">MNPRO001-30</strain>
        <tissue evidence="3">Meninges</tissue>
    </source>
</reference>
<evidence type="ECO:0000256" key="1">
    <source>
        <dbReference type="PIRSR" id="PIRSR609283-1"/>
    </source>
</evidence>
<evidence type="ECO:0000256" key="2">
    <source>
        <dbReference type="SAM" id="SignalP"/>
    </source>
</evidence>
<keyword evidence="2" id="KW-0732">Signal</keyword>
<feature type="binding site" evidence="1">
    <location>
        <position position="134"/>
    </location>
    <ligand>
        <name>Ca(2+)</name>
        <dbReference type="ChEBI" id="CHEBI:29108"/>
    </ligand>
</feature>
<dbReference type="InterPro" id="IPR009283">
    <property type="entry name" value="Apyrase"/>
</dbReference>
<evidence type="ECO:0008006" key="5">
    <source>
        <dbReference type="Google" id="ProtNLM"/>
    </source>
</evidence>
<feature type="signal peptide" evidence="2">
    <location>
        <begin position="1"/>
        <end position="16"/>
    </location>
</feature>
<dbReference type="AlphaFoldDB" id="A0AAD5QY68"/>
<protein>
    <recommendedName>
        <fullName evidence="5">Apyrase</fullName>
    </recommendedName>
</protein>
<dbReference type="PANTHER" id="PTHR13023">
    <property type="entry name" value="APYRASE"/>
    <property type="match status" value="1"/>
</dbReference>
<evidence type="ECO:0000313" key="3">
    <source>
        <dbReference type="EMBL" id="KAJ1366011.1"/>
    </source>
</evidence>
<dbReference type="PANTHER" id="PTHR13023:SF2">
    <property type="entry name" value="SOLUBLE CALCIUM-ACTIVATED NUCLEOTIDASE 1"/>
    <property type="match status" value="1"/>
</dbReference>
<feature type="binding site" evidence="1">
    <location>
        <position position="133"/>
    </location>
    <ligand>
        <name>Ca(2+)</name>
        <dbReference type="ChEBI" id="CHEBI:29108"/>
    </ligand>
</feature>
<comment type="cofactor">
    <cofactor evidence="1">
        <name>Ca(2+)</name>
        <dbReference type="ChEBI" id="CHEBI:29108"/>
    </cofactor>
</comment>
<feature type="chain" id="PRO_5041975038" description="Apyrase" evidence="2">
    <location>
        <begin position="17"/>
        <end position="376"/>
    </location>
</feature>
<sequence>MLSLLLLKTVLISVTARYISWDSGCHVDPKCNNDHNECLIGDDSCWYTNNFEDQRTAVSAKLGEDGTKVYSLLAITDMDENSSGDKWTWRAVTRKANLSINEDGTNVTITWITGSDKNLTTNLNYKGRAMELSDISEFAGRLLSPDDKTGMLYDIKTGKAVPWLFLNSGPGNTTKGMKAEWTTVFGGHLIVGGHGTEYRNQTSGAVLTEDPMWIKVITNSGEVRSCDWRYIYKRFRRFVNLTGTGAYLTHEAAQWSSFHQKWFFLPRRESNTTYNEEEDEKKGTNLMIIGNPNLTDFEAVRIGNISNSARGHSAFEFIPGTNDTLIVALKSEEIRRNKSSHAKSFITVFNISGYILLDDQELADDYKFEGLYFVDW</sequence>
<organism evidence="3 4">
    <name type="scientific">Parelaphostrongylus tenuis</name>
    <name type="common">Meningeal worm</name>
    <dbReference type="NCBI Taxonomy" id="148309"/>
    <lineage>
        <taxon>Eukaryota</taxon>
        <taxon>Metazoa</taxon>
        <taxon>Ecdysozoa</taxon>
        <taxon>Nematoda</taxon>
        <taxon>Chromadorea</taxon>
        <taxon>Rhabditida</taxon>
        <taxon>Rhabditina</taxon>
        <taxon>Rhabditomorpha</taxon>
        <taxon>Strongyloidea</taxon>
        <taxon>Metastrongylidae</taxon>
        <taxon>Parelaphostrongylus</taxon>
    </lineage>
</organism>
<dbReference type="Proteomes" id="UP001196413">
    <property type="component" value="Unassembled WGS sequence"/>
</dbReference>
<dbReference type="GO" id="GO:0004382">
    <property type="term" value="F:GDP phosphatase activity"/>
    <property type="evidence" value="ECO:0007669"/>
    <property type="project" value="TreeGrafter"/>
</dbReference>